<keyword evidence="5" id="KW-0472">Membrane</keyword>
<dbReference type="PANTHER" id="PTHR46158:SF2">
    <property type="entry name" value="OS02G0165000 PROTEIN"/>
    <property type="match status" value="1"/>
</dbReference>
<keyword evidence="5" id="KW-0812">Transmembrane</keyword>
<accession>A0A7N0ZRQ6</accession>
<dbReference type="Proteomes" id="UP000594263">
    <property type="component" value="Unplaced"/>
</dbReference>
<dbReference type="AlphaFoldDB" id="A0A7N0ZRQ6"/>
<evidence type="ECO:0000313" key="7">
    <source>
        <dbReference type="EnsemblPlants" id="Kaladp0019s0105.1.v1.1"/>
    </source>
</evidence>
<dbReference type="Gramene" id="Kaladp0019s0105.1.v1.1">
    <property type="protein sequence ID" value="Kaladp0019s0105.1.v1.1"/>
    <property type="gene ID" value="Kaladp0019s0105.v1.1"/>
</dbReference>
<keyword evidence="5" id="KW-1133">Transmembrane helix</keyword>
<evidence type="ECO:0000256" key="5">
    <source>
        <dbReference type="SAM" id="Phobius"/>
    </source>
</evidence>
<dbReference type="GO" id="GO:0008270">
    <property type="term" value="F:zinc ion binding"/>
    <property type="evidence" value="ECO:0007669"/>
    <property type="project" value="UniProtKB-KW"/>
</dbReference>
<dbReference type="InterPro" id="IPR013083">
    <property type="entry name" value="Znf_RING/FYVE/PHD"/>
</dbReference>
<dbReference type="EnsemblPlants" id="Kaladp0019s0105.1.v1.1">
    <property type="protein sequence ID" value="Kaladp0019s0105.1.v1.1"/>
    <property type="gene ID" value="Kaladp0019s0105.v1.1"/>
</dbReference>
<dbReference type="SMART" id="SM00744">
    <property type="entry name" value="RINGv"/>
    <property type="match status" value="1"/>
</dbReference>
<feature type="transmembrane region" description="Helical" evidence="5">
    <location>
        <begin position="361"/>
        <end position="382"/>
    </location>
</feature>
<feature type="region of interest" description="Disordered" evidence="4">
    <location>
        <begin position="59"/>
        <end position="83"/>
    </location>
</feature>
<feature type="transmembrane region" description="Helical" evidence="5">
    <location>
        <begin position="417"/>
        <end position="439"/>
    </location>
</feature>
<evidence type="ECO:0000256" key="4">
    <source>
        <dbReference type="SAM" id="MobiDB-lite"/>
    </source>
</evidence>
<evidence type="ECO:0000256" key="2">
    <source>
        <dbReference type="ARBA" id="ARBA00022771"/>
    </source>
</evidence>
<dbReference type="OMA" id="TEYVRWR"/>
<name>A0A7N0ZRQ6_KALFE</name>
<feature type="region of interest" description="Disordered" evidence="4">
    <location>
        <begin position="460"/>
        <end position="489"/>
    </location>
</feature>
<proteinExistence type="predicted"/>
<evidence type="ECO:0000313" key="8">
    <source>
        <dbReference type="Proteomes" id="UP000594263"/>
    </source>
</evidence>
<dbReference type="Gene3D" id="3.30.40.10">
    <property type="entry name" value="Zinc/RING finger domain, C3HC4 (zinc finger)"/>
    <property type="match status" value="1"/>
</dbReference>
<dbReference type="PANTHER" id="PTHR46158">
    <property type="entry name" value="OS02G0165000 PROTEIN"/>
    <property type="match status" value="1"/>
</dbReference>
<feature type="transmembrane region" description="Helical" evidence="5">
    <location>
        <begin position="337"/>
        <end position="355"/>
    </location>
</feature>
<dbReference type="PROSITE" id="PS51292">
    <property type="entry name" value="ZF_RING_CH"/>
    <property type="match status" value="1"/>
</dbReference>
<keyword evidence="3" id="KW-0862">Zinc</keyword>
<feature type="domain" description="RING-CH-type" evidence="6">
    <location>
        <begin position="238"/>
        <end position="300"/>
    </location>
</feature>
<dbReference type="InterPro" id="IPR011016">
    <property type="entry name" value="Znf_RING-CH"/>
</dbReference>
<evidence type="ECO:0000259" key="6">
    <source>
        <dbReference type="PROSITE" id="PS51292"/>
    </source>
</evidence>
<organism evidence="7 8">
    <name type="scientific">Kalanchoe fedtschenkoi</name>
    <name type="common">Lavender scallops</name>
    <name type="synonym">South American air plant</name>
    <dbReference type="NCBI Taxonomy" id="63787"/>
    <lineage>
        <taxon>Eukaryota</taxon>
        <taxon>Viridiplantae</taxon>
        <taxon>Streptophyta</taxon>
        <taxon>Embryophyta</taxon>
        <taxon>Tracheophyta</taxon>
        <taxon>Spermatophyta</taxon>
        <taxon>Magnoliopsida</taxon>
        <taxon>eudicotyledons</taxon>
        <taxon>Gunneridae</taxon>
        <taxon>Pentapetalae</taxon>
        <taxon>Saxifragales</taxon>
        <taxon>Crassulaceae</taxon>
        <taxon>Kalanchoe</taxon>
    </lineage>
</organism>
<reference evidence="7" key="1">
    <citation type="submission" date="2021-01" db="UniProtKB">
        <authorList>
            <consortium name="EnsemblPlants"/>
        </authorList>
    </citation>
    <scope>IDENTIFICATION</scope>
</reference>
<sequence length="489" mass="53831">MENPKADDSASSSSSHPTTSDYEISEENMLLQHSGRPCLSSLQIPAKFMEDTNPTVISTDAPSIPSPGSLRAGLPPRPASAKKIPSMRNLLPQRSFRAKTTDDEGEKTILIVPDSQASDISRPKPSTSRSFSLNRIFFPASMKSGNFLPVAPNANSDIQSGQEQNANEQLDSSKRERLHYMKRSFSVPVNVKNRSLKRTDSKGNIIRVISATSQPAVAVSSQDDSSITEIACDEAGEDIPEEDAVCRICFVELGEGGDTLKLECSCKGELALAHQECALKWFSIKGNKICDVCKQEVLNLPVMLLKLPNPQTVTHQLPPITQQRVVPRYRIWQDVPVLVMVSMLAYFCFLEQLLVSDLGTRALAISIPFSCVMGLLSSMIASTMVSKSYIWAYASFQFAIVILFAHIFYSVLNVNPILSVLLSSFSGFGIAISTNSLILEYFRWRASRQLLLPQRQFNTGAHQHHPPQQQPAHIEQHQNPNGESTAGAV</sequence>
<dbReference type="CDD" id="cd16495">
    <property type="entry name" value="RING_CH-C4HC3_MARCH"/>
    <property type="match status" value="1"/>
</dbReference>
<feature type="transmembrane region" description="Helical" evidence="5">
    <location>
        <begin position="389"/>
        <end position="411"/>
    </location>
</feature>
<evidence type="ECO:0000256" key="1">
    <source>
        <dbReference type="ARBA" id="ARBA00022723"/>
    </source>
</evidence>
<keyword evidence="2" id="KW-0863">Zinc-finger</keyword>
<keyword evidence="8" id="KW-1185">Reference proteome</keyword>
<keyword evidence="1" id="KW-0479">Metal-binding</keyword>
<dbReference type="SUPFAM" id="SSF57850">
    <property type="entry name" value="RING/U-box"/>
    <property type="match status" value="1"/>
</dbReference>
<protein>
    <recommendedName>
        <fullName evidence="6">RING-CH-type domain-containing protein</fullName>
    </recommendedName>
</protein>
<feature type="compositionally biased region" description="Polar residues" evidence="4">
    <location>
        <begin position="479"/>
        <end position="489"/>
    </location>
</feature>
<feature type="region of interest" description="Disordered" evidence="4">
    <location>
        <begin position="1"/>
        <end position="35"/>
    </location>
</feature>
<evidence type="ECO:0000256" key="3">
    <source>
        <dbReference type="ARBA" id="ARBA00022833"/>
    </source>
</evidence>
<dbReference type="Pfam" id="PF12906">
    <property type="entry name" value="RINGv"/>
    <property type="match status" value="1"/>
</dbReference>